<dbReference type="PANTHER" id="PTHR23504:SF15">
    <property type="entry name" value="MAJOR FACILITATOR SUPERFAMILY (MFS) PROFILE DOMAIN-CONTAINING PROTEIN"/>
    <property type="match status" value="1"/>
</dbReference>
<evidence type="ECO:0000256" key="3">
    <source>
        <dbReference type="ARBA" id="ARBA00022692"/>
    </source>
</evidence>
<dbReference type="InterPro" id="IPR011701">
    <property type="entry name" value="MFS"/>
</dbReference>
<evidence type="ECO:0000256" key="4">
    <source>
        <dbReference type="ARBA" id="ARBA00022989"/>
    </source>
</evidence>
<feature type="transmembrane region" description="Helical" evidence="6">
    <location>
        <begin position="401"/>
        <end position="425"/>
    </location>
</feature>
<dbReference type="InterPro" id="IPR020846">
    <property type="entry name" value="MFS_dom"/>
</dbReference>
<dbReference type="InterPro" id="IPR036259">
    <property type="entry name" value="MFS_trans_sf"/>
</dbReference>
<dbReference type="OMA" id="FTWLWQF"/>
<evidence type="ECO:0000256" key="5">
    <source>
        <dbReference type="ARBA" id="ARBA00023136"/>
    </source>
</evidence>
<keyword evidence="9" id="KW-1185">Reference proteome</keyword>
<organism evidence="8 9">
    <name type="scientific">Kalanchoe fedtschenkoi</name>
    <name type="common">Lavender scallops</name>
    <name type="synonym">South American air plant</name>
    <dbReference type="NCBI Taxonomy" id="63787"/>
    <lineage>
        <taxon>Eukaryota</taxon>
        <taxon>Viridiplantae</taxon>
        <taxon>Streptophyta</taxon>
        <taxon>Embryophyta</taxon>
        <taxon>Tracheophyta</taxon>
        <taxon>Spermatophyta</taxon>
        <taxon>Magnoliopsida</taxon>
        <taxon>eudicotyledons</taxon>
        <taxon>Gunneridae</taxon>
        <taxon>Pentapetalae</taxon>
        <taxon>Saxifragales</taxon>
        <taxon>Crassulaceae</taxon>
        <taxon>Kalanchoe</taxon>
    </lineage>
</organism>
<feature type="transmembrane region" description="Helical" evidence="6">
    <location>
        <begin position="82"/>
        <end position="104"/>
    </location>
</feature>
<dbReference type="GO" id="GO:0016020">
    <property type="term" value="C:membrane"/>
    <property type="evidence" value="ECO:0007669"/>
    <property type="project" value="UniProtKB-SubCell"/>
</dbReference>
<dbReference type="Gene3D" id="1.20.1250.20">
    <property type="entry name" value="MFS general substrate transporter like domains"/>
    <property type="match status" value="1"/>
</dbReference>
<feature type="transmembrane region" description="Helical" evidence="6">
    <location>
        <begin position="302"/>
        <end position="323"/>
    </location>
</feature>
<feature type="transmembrane region" description="Helical" evidence="6">
    <location>
        <begin position="476"/>
        <end position="495"/>
    </location>
</feature>
<keyword evidence="4 6" id="KW-1133">Transmembrane helix</keyword>
<dbReference type="EnsemblPlants" id="Kaladp1314s0011.1.v1.1">
    <property type="protein sequence ID" value="Kaladp1314s0011.1.v1.1"/>
    <property type="gene ID" value="Kaladp1314s0011.v1.1"/>
</dbReference>
<evidence type="ECO:0000259" key="7">
    <source>
        <dbReference type="PROSITE" id="PS50850"/>
    </source>
</evidence>
<feature type="domain" description="Major facilitator superfamily (MFS) profile" evidence="7">
    <location>
        <begin position="44"/>
        <end position="502"/>
    </location>
</feature>
<evidence type="ECO:0000256" key="6">
    <source>
        <dbReference type="SAM" id="Phobius"/>
    </source>
</evidence>
<proteinExistence type="predicted"/>
<feature type="transmembrane region" description="Helical" evidence="6">
    <location>
        <begin position="343"/>
        <end position="365"/>
    </location>
</feature>
<feature type="transmembrane region" description="Helical" evidence="6">
    <location>
        <begin position="172"/>
        <end position="197"/>
    </location>
</feature>
<dbReference type="Gramene" id="Kaladp1314s0011.1.v1.1">
    <property type="protein sequence ID" value="Kaladp1314s0011.1.v1.1"/>
    <property type="gene ID" value="Kaladp1314s0011.v1.1"/>
</dbReference>
<keyword evidence="3 6" id="KW-0812">Transmembrane</keyword>
<name>A0A7N0VNJ7_KALFE</name>
<dbReference type="SUPFAM" id="SSF103473">
    <property type="entry name" value="MFS general substrate transporter"/>
    <property type="match status" value="1"/>
</dbReference>
<feature type="transmembrane region" description="Helical" evidence="6">
    <location>
        <begin position="437"/>
        <end position="464"/>
    </location>
</feature>
<dbReference type="GO" id="GO:0022857">
    <property type="term" value="F:transmembrane transporter activity"/>
    <property type="evidence" value="ECO:0007669"/>
    <property type="project" value="InterPro"/>
</dbReference>
<protein>
    <recommendedName>
        <fullName evidence="7">Major facilitator superfamily (MFS) profile domain-containing protein</fullName>
    </recommendedName>
</protein>
<keyword evidence="5 6" id="KW-0472">Membrane</keyword>
<dbReference type="PANTHER" id="PTHR23504">
    <property type="entry name" value="MAJOR FACILITATOR SUPERFAMILY DOMAIN-CONTAINING PROTEIN 10"/>
    <property type="match status" value="1"/>
</dbReference>
<sequence length="505" mass="54470">MAEVGNKIASLNVARGYGHLHQQCCPGCKIEAMKERNAGIPYLHLAFIWIVVLASSLPISSLFPFLYFMIRDMHIAKRPEDIGFYAGFVGSSYMVGRALTSIPWGVVADRYGRKPVLLCGTISVVVFNTLFGFSNKFWMAVVTRFFLGSLSGVLGPAKAYVMEVCRKEHQALGMSVISTSWGLGLVIGPALGGFLAQPAEKYPSIISKTSILGRFPYALPCLVISIISLASSIACCWMPESLHNHPEKKASNRPIADTSEAWHENDDGSTDSSISADESHMMENAEEGSQTSQKSLLRNWPLMSAILVYCVFTLNDTAYAEIFSLWAVSPRALGGLSFTTSRVGLVLTITGAGLLVFQLFLYPYIDRILGPLTVARYGAALTGLVLAIHPVVGMLRGVKLIATLTCASTAKNILGISIVTGLSIMQNRAVSQNQRGAANGISVAAMSTFKAAGPAFGGIVVSWAESRHGASFLPGSQMIFFLLIVIEFVGFVMTFKPFLVPPKET</sequence>
<comment type="subcellular location">
    <subcellularLocation>
        <location evidence="1">Membrane</location>
        <topology evidence="1">Multi-pass membrane protein</topology>
    </subcellularLocation>
</comment>
<feature type="transmembrane region" description="Helical" evidence="6">
    <location>
        <begin position="116"/>
        <end position="133"/>
    </location>
</feature>
<evidence type="ECO:0000256" key="2">
    <source>
        <dbReference type="ARBA" id="ARBA00022448"/>
    </source>
</evidence>
<keyword evidence="2" id="KW-0813">Transport</keyword>
<feature type="transmembrane region" description="Helical" evidence="6">
    <location>
        <begin position="42"/>
        <end position="70"/>
    </location>
</feature>
<evidence type="ECO:0000313" key="9">
    <source>
        <dbReference type="Proteomes" id="UP000594263"/>
    </source>
</evidence>
<dbReference type="AlphaFoldDB" id="A0A7N0VNJ7"/>
<accession>A0A7N0VNJ7</accession>
<evidence type="ECO:0000256" key="1">
    <source>
        <dbReference type="ARBA" id="ARBA00004141"/>
    </source>
</evidence>
<dbReference type="CDD" id="cd17330">
    <property type="entry name" value="MFS_SLC46_TetA_like"/>
    <property type="match status" value="1"/>
</dbReference>
<dbReference type="Pfam" id="PF07690">
    <property type="entry name" value="MFS_1"/>
    <property type="match status" value="1"/>
</dbReference>
<feature type="transmembrane region" description="Helical" evidence="6">
    <location>
        <begin position="217"/>
        <end position="239"/>
    </location>
</feature>
<evidence type="ECO:0000313" key="8">
    <source>
        <dbReference type="EnsemblPlants" id="Kaladp1314s0011.1.v1.1"/>
    </source>
</evidence>
<reference evidence="8" key="1">
    <citation type="submission" date="2021-01" db="UniProtKB">
        <authorList>
            <consortium name="EnsemblPlants"/>
        </authorList>
    </citation>
    <scope>IDENTIFICATION</scope>
</reference>
<feature type="transmembrane region" description="Helical" evidence="6">
    <location>
        <begin position="377"/>
        <end position="395"/>
    </location>
</feature>
<dbReference type="PROSITE" id="PS50850">
    <property type="entry name" value="MFS"/>
    <property type="match status" value="1"/>
</dbReference>
<feature type="transmembrane region" description="Helical" evidence="6">
    <location>
        <begin position="139"/>
        <end position="160"/>
    </location>
</feature>
<dbReference type="Proteomes" id="UP000594263">
    <property type="component" value="Unplaced"/>
</dbReference>